<dbReference type="SUPFAM" id="SSF103473">
    <property type="entry name" value="MFS general substrate transporter"/>
    <property type="match status" value="1"/>
</dbReference>
<feature type="transmembrane region" description="Helical" evidence="8">
    <location>
        <begin position="37"/>
        <end position="55"/>
    </location>
</feature>
<keyword evidence="2" id="KW-0813">Transport</keyword>
<dbReference type="GO" id="GO:0015528">
    <property type="term" value="F:lactose:proton symporter activity"/>
    <property type="evidence" value="ECO:0007669"/>
    <property type="project" value="TreeGrafter"/>
</dbReference>
<keyword evidence="5 8" id="KW-0812">Transmembrane</keyword>
<protein>
    <submittedName>
        <fullName evidence="10">PPP family 3-phenylpropionic acid transporter</fullName>
    </submittedName>
</protein>
<dbReference type="PANTHER" id="PTHR23522:SF10">
    <property type="entry name" value="3-PHENYLPROPIONIC ACID TRANSPORTER-RELATED"/>
    <property type="match status" value="1"/>
</dbReference>
<feature type="transmembrane region" description="Helical" evidence="8">
    <location>
        <begin position="7"/>
        <end position="25"/>
    </location>
</feature>
<evidence type="ECO:0000256" key="5">
    <source>
        <dbReference type="ARBA" id="ARBA00022692"/>
    </source>
</evidence>
<dbReference type="PROSITE" id="PS50850">
    <property type="entry name" value="MFS"/>
    <property type="match status" value="1"/>
</dbReference>
<evidence type="ECO:0000256" key="2">
    <source>
        <dbReference type="ARBA" id="ARBA00022448"/>
    </source>
</evidence>
<dbReference type="InterPro" id="IPR036259">
    <property type="entry name" value="MFS_trans_sf"/>
</dbReference>
<dbReference type="RefSeq" id="WP_110018743.1">
    <property type="nucleotide sequence ID" value="NZ_QGTJ01000006.1"/>
</dbReference>
<feature type="transmembrane region" description="Helical" evidence="8">
    <location>
        <begin position="90"/>
        <end position="108"/>
    </location>
</feature>
<dbReference type="Proteomes" id="UP000246569">
    <property type="component" value="Unassembled WGS sequence"/>
</dbReference>
<proteinExistence type="predicted"/>
<evidence type="ECO:0000256" key="4">
    <source>
        <dbReference type="ARBA" id="ARBA00022519"/>
    </source>
</evidence>
<keyword evidence="4" id="KW-0997">Cell inner membrane</keyword>
<dbReference type="PIRSF" id="PIRSF004925">
    <property type="entry name" value="HcaT"/>
    <property type="match status" value="1"/>
</dbReference>
<comment type="subcellular location">
    <subcellularLocation>
        <location evidence="1">Cell inner membrane</location>
        <topology evidence="1">Multi-pass membrane protein</topology>
    </subcellularLocation>
</comment>
<evidence type="ECO:0000256" key="8">
    <source>
        <dbReference type="SAM" id="Phobius"/>
    </source>
</evidence>
<feature type="domain" description="Major facilitator superfamily (MFS) profile" evidence="9">
    <location>
        <begin position="1"/>
        <end position="377"/>
    </location>
</feature>
<dbReference type="GO" id="GO:0005886">
    <property type="term" value="C:plasma membrane"/>
    <property type="evidence" value="ECO:0007669"/>
    <property type="project" value="UniProtKB-SubCell"/>
</dbReference>
<dbReference type="AlphaFoldDB" id="A0A317MTX1"/>
<evidence type="ECO:0000313" key="10">
    <source>
        <dbReference type="EMBL" id="PWV61065.1"/>
    </source>
</evidence>
<reference evidence="10 11" key="1">
    <citation type="submission" date="2018-05" db="EMBL/GenBank/DDBJ databases">
        <title>Genomic Encyclopedia of Type Strains, Phase IV (KMG-IV): sequencing the most valuable type-strain genomes for metagenomic binning, comparative biology and taxonomic classification.</title>
        <authorList>
            <person name="Goeker M."/>
        </authorList>
    </citation>
    <scope>NUCLEOTIDE SEQUENCE [LARGE SCALE GENOMIC DNA]</scope>
    <source>
        <strain evidence="10 11">DSM 23606</strain>
    </source>
</reference>
<evidence type="ECO:0000256" key="1">
    <source>
        <dbReference type="ARBA" id="ARBA00004429"/>
    </source>
</evidence>
<feature type="transmembrane region" description="Helical" evidence="8">
    <location>
        <begin position="67"/>
        <end position="84"/>
    </location>
</feature>
<dbReference type="EMBL" id="QGTJ01000006">
    <property type="protein sequence ID" value="PWV61065.1"/>
    <property type="molecule type" value="Genomic_DNA"/>
</dbReference>
<evidence type="ECO:0000256" key="3">
    <source>
        <dbReference type="ARBA" id="ARBA00022475"/>
    </source>
</evidence>
<evidence type="ECO:0000313" key="11">
    <source>
        <dbReference type="Proteomes" id="UP000246569"/>
    </source>
</evidence>
<comment type="caution">
    <text evidence="10">The sequence shown here is derived from an EMBL/GenBank/DDBJ whole genome shotgun (WGS) entry which is preliminary data.</text>
</comment>
<name>A0A317MTX1_9GAMM</name>
<dbReference type="Pfam" id="PF12832">
    <property type="entry name" value="MFS_1_like"/>
    <property type="match status" value="1"/>
</dbReference>
<feature type="transmembrane region" description="Helical" evidence="8">
    <location>
        <begin position="129"/>
        <end position="149"/>
    </location>
</feature>
<dbReference type="InterPro" id="IPR026032">
    <property type="entry name" value="HcaT-like"/>
</dbReference>
<feature type="transmembrane region" description="Helical" evidence="8">
    <location>
        <begin position="322"/>
        <end position="342"/>
    </location>
</feature>
<feature type="transmembrane region" description="Helical" evidence="8">
    <location>
        <begin position="193"/>
        <end position="212"/>
    </location>
</feature>
<dbReference type="GO" id="GO:0030395">
    <property type="term" value="F:lactose binding"/>
    <property type="evidence" value="ECO:0007669"/>
    <property type="project" value="TreeGrafter"/>
</dbReference>
<dbReference type="InterPro" id="IPR024989">
    <property type="entry name" value="MFS_assoc_dom"/>
</dbReference>
<evidence type="ECO:0000259" key="9">
    <source>
        <dbReference type="PROSITE" id="PS50850"/>
    </source>
</evidence>
<dbReference type="OrthoDB" id="9150135at2"/>
<feature type="transmembrane region" description="Helical" evidence="8">
    <location>
        <begin position="155"/>
        <end position="172"/>
    </location>
</feature>
<gene>
    <name evidence="10" type="ORF">C7443_10679</name>
</gene>
<sequence>MSLRLASYYFAYFAAVGVFLPYWPVYLQDRGFSASDIGTLLAFYSLSRLAAPNLWGWLADRSGRRMLIVRGAGIATLACFPGVFWAGGDFVRLALVMALFCFFWTAALPQFEAVTLGHLGRDAHRYSRVRLWGSIGFILTALGGGPLFGHWGSAVVPWAMFALLGLILAVSLRVPESPRTAAASTRGGLGARLRHPAVWALVATGFLLQASHGPYYTFLTLYLREHGYSETAAGALWSLGVLAEITLFALLPRLLPHVGIARLLRYALALTVLRWLLLGSGLTPLPLLVAVQVLHAASFGLVHVSTLQLVQRYFGPTHAGQGQALYSSFGTGAGGAFGAWFAGWLWQALGGSLTFLLAAGLALAALLAATRLHEDLFIEVDTD</sequence>
<evidence type="ECO:0000256" key="6">
    <source>
        <dbReference type="ARBA" id="ARBA00022989"/>
    </source>
</evidence>
<organism evidence="10 11">
    <name type="scientific">Plasticicumulans acidivorans</name>
    <dbReference type="NCBI Taxonomy" id="886464"/>
    <lineage>
        <taxon>Bacteria</taxon>
        <taxon>Pseudomonadati</taxon>
        <taxon>Pseudomonadota</taxon>
        <taxon>Gammaproteobacteria</taxon>
        <taxon>Candidatus Competibacteraceae</taxon>
        <taxon>Plasticicumulans</taxon>
    </lineage>
</organism>
<evidence type="ECO:0000256" key="7">
    <source>
        <dbReference type="ARBA" id="ARBA00023136"/>
    </source>
</evidence>
<keyword evidence="6 8" id="KW-1133">Transmembrane helix</keyword>
<keyword evidence="7 8" id="KW-0472">Membrane</keyword>
<dbReference type="NCBIfam" id="NF037955">
    <property type="entry name" value="mfs"/>
    <property type="match status" value="1"/>
</dbReference>
<feature type="transmembrane region" description="Helical" evidence="8">
    <location>
        <begin position="232"/>
        <end position="251"/>
    </location>
</feature>
<keyword evidence="11" id="KW-1185">Reference proteome</keyword>
<dbReference type="InterPro" id="IPR020846">
    <property type="entry name" value="MFS_dom"/>
</dbReference>
<accession>A0A317MTX1</accession>
<keyword evidence="3" id="KW-1003">Cell membrane</keyword>
<dbReference type="PANTHER" id="PTHR23522">
    <property type="entry name" value="BLL5896 PROTEIN"/>
    <property type="match status" value="1"/>
</dbReference>
<feature type="transmembrane region" description="Helical" evidence="8">
    <location>
        <begin position="348"/>
        <end position="369"/>
    </location>
</feature>
<dbReference type="Gene3D" id="1.20.1250.20">
    <property type="entry name" value="MFS general substrate transporter like domains"/>
    <property type="match status" value="2"/>
</dbReference>